<keyword evidence="3" id="KW-1185">Reference proteome</keyword>
<evidence type="ECO:0000256" key="1">
    <source>
        <dbReference type="SAM" id="MobiDB-lite"/>
    </source>
</evidence>
<sequence length="174" mass="19548">MLGIGFFHASANADSMDCSAGRLLEKARTEVLIVAAAVAEQGRRVREALLSMRLGDGGWDSLRQQWRRRTRRRWSRGSGKQRVGQAERGGEQRGLSGRIKYVVAYSWVEHPSRAHGSPTRLNHLSERRHGSSQDFKDSIVTEHPIATLAPFGIYLGRNSGELTVPRVWVWSKQT</sequence>
<evidence type="ECO:0000313" key="2">
    <source>
        <dbReference type="EMBL" id="KAK9166352.1"/>
    </source>
</evidence>
<dbReference type="Proteomes" id="UP001419268">
    <property type="component" value="Unassembled WGS sequence"/>
</dbReference>
<dbReference type="EMBL" id="JBBNAG010000001">
    <property type="protein sequence ID" value="KAK9166352.1"/>
    <property type="molecule type" value="Genomic_DNA"/>
</dbReference>
<name>A0AAP0L9L1_9MAGN</name>
<feature type="region of interest" description="Disordered" evidence="1">
    <location>
        <begin position="112"/>
        <end position="136"/>
    </location>
</feature>
<reference evidence="2 3" key="1">
    <citation type="submission" date="2024-01" db="EMBL/GenBank/DDBJ databases">
        <title>Genome assemblies of Stephania.</title>
        <authorList>
            <person name="Yang L."/>
        </authorList>
    </citation>
    <scope>NUCLEOTIDE SEQUENCE [LARGE SCALE GENOMIC DNA]</scope>
    <source>
        <strain evidence="2">JXDWG</strain>
        <tissue evidence="2">Leaf</tissue>
    </source>
</reference>
<accession>A0AAP0L9L1</accession>
<protein>
    <submittedName>
        <fullName evidence="2">Uncharacterized protein</fullName>
    </submittedName>
</protein>
<organism evidence="2 3">
    <name type="scientific">Stephania cephalantha</name>
    <dbReference type="NCBI Taxonomy" id="152367"/>
    <lineage>
        <taxon>Eukaryota</taxon>
        <taxon>Viridiplantae</taxon>
        <taxon>Streptophyta</taxon>
        <taxon>Embryophyta</taxon>
        <taxon>Tracheophyta</taxon>
        <taxon>Spermatophyta</taxon>
        <taxon>Magnoliopsida</taxon>
        <taxon>Ranunculales</taxon>
        <taxon>Menispermaceae</taxon>
        <taxon>Menispermoideae</taxon>
        <taxon>Cissampelideae</taxon>
        <taxon>Stephania</taxon>
    </lineage>
</organism>
<dbReference type="AlphaFoldDB" id="A0AAP0L9L1"/>
<comment type="caution">
    <text evidence="2">The sequence shown here is derived from an EMBL/GenBank/DDBJ whole genome shotgun (WGS) entry which is preliminary data.</text>
</comment>
<proteinExistence type="predicted"/>
<gene>
    <name evidence="2" type="ORF">Scep_001543</name>
</gene>
<feature type="compositionally biased region" description="Basic and acidic residues" evidence="1">
    <location>
        <begin position="123"/>
        <end position="136"/>
    </location>
</feature>
<evidence type="ECO:0000313" key="3">
    <source>
        <dbReference type="Proteomes" id="UP001419268"/>
    </source>
</evidence>